<organism evidence="9">
    <name type="scientific">Telmatobacter sp. DSM 110680</name>
    <dbReference type="NCBI Taxonomy" id="3036704"/>
    <lineage>
        <taxon>Bacteria</taxon>
        <taxon>Pseudomonadati</taxon>
        <taxon>Acidobacteriota</taxon>
        <taxon>Terriglobia</taxon>
        <taxon>Terriglobales</taxon>
        <taxon>Acidobacteriaceae</taxon>
        <taxon>Telmatobacter</taxon>
    </lineage>
</organism>
<protein>
    <submittedName>
        <fullName evidence="9">Lysophospholipid acyltransferase family protein</fullName>
    </submittedName>
</protein>
<evidence type="ECO:0000256" key="7">
    <source>
        <dbReference type="ARBA" id="ARBA00023315"/>
    </source>
</evidence>
<dbReference type="PANTHER" id="PTHR23063">
    <property type="entry name" value="PHOSPHOLIPID ACYLTRANSFERASE"/>
    <property type="match status" value="1"/>
</dbReference>
<proteinExistence type="predicted"/>
<reference evidence="9" key="1">
    <citation type="submission" date="2023-03" db="EMBL/GenBank/DDBJ databases">
        <title>Edaphobacter sp.</title>
        <authorList>
            <person name="Huber K.J."/>
            <person name="Papendorf J."/>
            <person name="Pilke C."/>
            <person name="Bunk B."/>
            <person name="Sproeer C."/>
            <person name="Pester M."/>
        </authorList>
    </citation>
    <scope>NUCLEOTIDE SEQUENCE</scope>
    <source>
        <strain evidence="9">DSM 110680</strain>
    </source>
</reference>
<dbReference type="CDD" id="cd07989">
    <property type="entry name" value="LPLAT_AGPAT-like"/>
    <property type="match status" value="1"/>
</dbReference>
<sequence length="248" mass="27692">MLRRAVALMVVLIASICRFWLMRLSGPWTLERRARWVQQTCTHVLRSMDIRCEVVGPIPTHGLVVANHLSYLDIVILSAAMPCFFVAKSEIGTWPYFGKAARVGGTLFINRSSLASADKVAATITERLKLPIPVLFFPEGTSTDGNMLRFHSRLFEPAIRSGSPVTAASLRYLGSDGTPERELCWFGDESFGPHLLRTLNVPGFHAELRFGQPRVYPHRRAAADETFAEIAAMRDRAIPEEEAELLLV</sequence>
<keyword evidence="7 9" id="KW-0012">Acyltransferase</keyword>
<dbReference type="GO" id="GO:0016020">
    <property type="term" value="C:membrane"/>
    <property type="evidence" value="ECO:0007669"/>
    <property type="project" value="UniProtKB-SubCell"/>
</dbReference>
<dbReference type="InterPro" id="IPR002123">
    <property type="entry name" value="Plipid/glycerol_acylTrfase"/>
</dbReference>
<keyword evidence="2" id="KW-0808">Transferase</keyword>
<evidence type="ECO:0000256" key="3">
    <source>
        <dbReference type="ARBA" id="ARBA00022692"/>
    </source>
</evidence>
<evidence type="ECO:0000256" key="1">
    <source>
        <dbReference type="ARBA" id="ARBA00004370"/>
    </source>
</evidence>
<keyword evidence="6" id="KW-0472">Membrane</keyword>
<evidence type="ECO:0000256" key="2">
    <source>
        <dbReference type="ARBA" id="ARBA00022679"/>
    </source>
</evidence>
<evidence type="ECO:0000256" key="5">
    <source>
        <dbReference type="ARBA" id="ARBA00023098"/>
    </source>
</evidence>
<dbReference type="AlphaFoldDB" id="A0AAU7DJ53"/>
<comment type="subcellular location">
    <subcellularLocation>
        <location evidence="1">Membrane</location>
    </subcellularLocation>
</comment>
<feature type="domain" description="Phospholipid/glycerol acyltransferase" evidence="8">
    <location>
        <begin position="62"/>
        <end position="173"/>
    </location>
</feature>
<dbReference type="PANTHER" id="PTHR23063:SF52">
    <property type="entry name" value="LYSOPHOSPHATIDYLCHOLINE ACYLTRANSFERASE"/>
    <property type="match status" value="1"/>
</dbReference>
<dbReference type="SMART" id="SM00563">
    <property type="entry name" value="PlsC"/>
    <property type="match status" value="1"/>
</dbReference>
<accession>A0AAU7DJ53</accession>
<dbReference type="Pfam" id="PF01553">
    <property type="entry name" value="Acyltransferase"/>
    <property type="match status" value="1"/>
</dbReference>
<dbReference type="RefSeq" id="WP_348262014.1">
    <property type="nucleotide sequence ID" value="NZ_CP121196.1"/>
</dbReference>
<evidence type="ECO:0000259" key="8">
    <source>
        <dbReference type="SMART" id="SM00563"/>
    </source>
</evidence>
<keyword evidence="5" id="KW-0443">Lipid metabolism</keyword>
<evidence type="ECO:0000256" key="6">
    <source>
        <dbReference type="ARBA" id="ARBA00023136"/>
    </source>
</evidence>
<dbReference type="EMBL" id="CP121196">
    <property type="protein sequence ID" value="XBH16786.1"/>
    <property type="molecule type" value="Genomic_DNA"/>
</dbReference>
<name>A0AAU7DJ53_9BACT</name>
<evidence type="ECO:0000256" key="4">
    <source>
        <dbReference type="ARBA" id="ARBA00022989"/>
    </source>
</evidence>
<dbReference type="GO" id="GO:0042171">
    <property type="term" value="F:lysophosphatidic acid acyltransferase activity"/>
    <property type="evidence" value="ECO:0007669"/>
    <property type="project" value="TreeGrafter"/>
</dbReference>
<keyword evidence="4" id="KW-1133">Transmembrane helix</keyword>
<gene>
    <name evidence="9" type="ORF">P8935_19695</name>
</gene>
<keyword evidence="3" id="KW-0812">Transmembrane</keyword>
<dbReference type="SUPFAM" id="SSF69593">
    <property type="entry name" value="Glycerol-3-phosphate (1)-acyltransferase"/>
    <property type="match status" value="1"/>
</dbReference>
<evidence type="ECO:0000313" key="9">
    <source>
        <dbReference type="EMBL" id="XBH16786.1"/>
    </source>
</evidence>
<dbReference type="GO" id="GO:0006629">
    <property type="term" value="P:lipid metabolic process"/>
    <property type="evidence" value="ECO:0007669"/>
    <property type="project" value="UniProtKB-KW"/>
</dbReference>